<accession>A0A1C0YNC5</accession>
<evidence type="ECO:0000313" key="2">
    <source>
        <dbReference type="EMBL" id="OCS88661.1"/>
    </source>
</evidence>
<dbReference type="AlphaFoldDB" id="A0A1C0YNC5"/>
<keyword evidence="3" id="KW-1185">Reference proteome</keyword>
<proteinExistence type="predicted"/>
<dbReference type="RefSeq" id="WP_066542471.1">
    <property type="nucleotide sequence ID" value="NZ_MASJ01000001.1"/>
</dbReference>
<keyword evidence="1" id="KW-0175">Coiled coil</keyword>
<evidence type="ECO:0000313" key="3">
    <source>
        <dbReference type="Proteomes" id="UP000093199"/>
    </source>
</evidence>
<protein>
    <submittedName>
        <fullName evidence="2">Uncharacterized protein</fullName>
    </submittedName>
</protein>
<feature type="coiled-coil region" evidence="1">
    <location>
        <begin position="11"/>
        <end position="59"/>
    </location>
</feature>
<sequence length="241" mass="28470">MFNFFSKSKKNNKQQAYIKELEEQLEVYEKNLQIETTNVQNLTYKNESLTLKLNAMQDDVGRLQYIEQSLLQQQQQYDTLYDEQQQLFDHYDRVCAQNKQLQEEITYYKHSVQKADTEARSKSSSLQQELTKLRDELHKAQKELADTLKTQDANEEEFVAYVNQTQQKLADYKALLIEKDDKLAQQEQEIAQLIAEMVKLKEQSVDDTIAQQQQKLAQQEQEIAELIAELVKEKQRHEQQA</sequence>
<evidence type="ECO:0000256" key="1">
    <source>
        <dbReference type="SAM" id="Coils"/>
    </source>
</evidence>
<name>A0A1C0YNC5_9BACL</name>
<reference evidence="2 3" key="1">
    <citation type="submission" date="2016-07" db="EMBL/GenBank/DDBJ databases">
        <title>Caryophanon tenue genome sequencing.</title>
        <authorList>
            <person name="Verma A."/>
            <person name="Pal Y."/>
            <person name="Krishnamurthi S."/>
        </authorList>
    </citation>
    <scope>NUCLEOTIDE SEQUENCE [LARGE SCALE GENOMIC DNA]</scope>
    <source>
        <strain evidence="2 3">DSM 14152</strain>
    </source>
</reference>
<comment type="caution">
    <text evidence="2">The sequence shown here is derived from an EMBL/GenBank/DDBJ whole genome shotgun (WGS) entry which is preliminary data.</text>
</comment>
<dbReference type="EMBL" id="MASJ01000001">
    <property type="protein sequence ID" value="OCS88661.1"/>
    <property type="molecule type" value="Genomic_DNA"/>
</dbReference>
<gene>
    <name evidence="2" type="ORF">A6M13_02105</name>
</gene>
<organism evidence="2 3">
    <name type="scientific">Caryophanon tenue</name>
    <dbReference type="NCBI Taxonomy" id="33978"/>
    <lineage>
        <taxon>Bacteria</taxon>
        <taxon>Bacillati</taxon>
        <taxon>Bacillota</taxon>
        <taxon>Bacilli</taxon>
        <taxon>Bacillales</taxon>
        <taxon>Caryophanaceae</taxon>
        <taxon>Caryophanon</taxon>
    </lineage>
</organism>
<feature type="coiled-coil region" evidence="1">
    <location>
        <begin position="123"/>
        <end position="240"/>
    </location>
</feature>
<dbReference type="Proteomes" id="UP000093199">
    <property type="component" value="Unassembled WGS sequence"/>
</dbReference>
<dbReference type="STRING" id="33978.A6M13_02105"/>